<dbReference type="EMBL" id="JARJLG010000209">
    <property type="protein sequence ID" value="KAJ7727801.1"/>
    <property type="molecule type" value="Genomic_DNA"/>
</dbReference>
<keyword evidence="2" id="KW-1185">Reference proteome</keyword>
<comment type="caution">
    <text evidence="1">The sequence shown here is derived from an EMBL/GenBank/DDBJ whole genome shotgun (WGS) entry which is preliminary data.</text>
</comment>
<sequence>MSTLGGSSAANPWCLLESGNLVMQARLDIRYGPDSTIIHQPTHGGVAARNDPPGPSRAVDRLRVALWGLRAHREAHEDRVQEGIQLHGRLYTREAREQRAALEQEGAAAILALPLELPQAAPALQKIPPAMRLPAQVLYLDEARPLDMDARELHHRCGIFWAVKSHPVSYVA</sequence>
<name>A0AAD7HUE8_9AGAR</name>
<evidence type="ECO:0000313" key="1">
    <source>
        <dbReference type="EMBL" id="KAJ7727801.1"/>
    </source>
</evidence>
<dbReference type="Proteomes" id="UP001215280">
    <property type="component" value="Unassembled WGS sequence"/>
</dbReference>
<proteinExistence type="predicted"/>
<reference evidence="1" key="1">
    <citation type="submission" date="2023-03" db="EMBL/GenBank/DDBJ databases">
        <title>Massive genome expansion in bonnet fungi (Mycena s.s.) driven by repeated elements and novel gene families across ecological guilds.</title>
        <authorList>
            <consortium name="Lawrence Berkeley National Laboratory"/>
            <person name="Harder C.B."/>
            <person name="Miyauchi S."/>
            <person name="Viragh M."/>
            <person name="Kuo A."/>
            <person name="Thoen E."/>
            <person name="Andreopoulos B."/>
            <person name="Lu D."/>
            <person name="Skrede I."/>
            <person name="Drula E."/>
            <person name="Henrissat B."/>
            <person name="Morin E."/>
            <person name="Kohler A."/>
            <person name="Barry K."/>
            <person name="LaButti K."/>
            <person name="Morin E."/>
            <person name="Salamov A."/>
            <person name="Lipzen A."/>
            <person name="Mereny Z."/>
            <person name="Hegedus B."/>
            <person name="Baldrian P."/>
            <person name="Stursova M."/>
            <person name="Weitz H."/>
            <person name="Taylor A."/>
            <person name="Grigoriev I.V."/>
            <person name="Nagy L.G."/>
            <person name="Martin F."/>
            <person name="Kauserud H."/>
        </authorList>
    </citation>
    <scope>NUCLEOTIDE SEQUENCE</scope>
    <source>
        <strain evidence="1">CBHHK188m</strain>
    </source>
</reference>
<protein>
    <submittedName>
        <fullName evidence="1">Uncharacterized protein</fullName>
    </submittedName>
</protein>
<gene>
    <name evidence="1" type="ORF">DFH07DRAFT_970017</name>
</gene>
<accession>A0AAD7HUE8</accession>
<dbReference type="AlphaFoldDB" id="A0AAD7HUE8"/>
<evidence type="ECO:0000313" key="2">
    <source>
        <dbReference type="Proteomes" id="UP001215280"/>
    </source>
</evidence>
<organism evidence="1 2">
    <name type="scientific">Mycena maculata</name>
    <dbReference type="NCBI Taxonomy" id="230809"/>
    <lineage>
        <taxon>Eukaryota</taxon>
        <taxon>Fungi</taxon>
        <taxon>Dikarya</taxon>
        <taxon>Basidiomycota</taxon>
        <taxon>Agaricomycotina</taxon>
        <taxon>Agaricomycetes</taxon>
        <taxon>Agaricomycetidae</taxon>
        <taxon>Agaricales</taxon>
        <taxon>Marasmiineae</taxon>
        <taxon>Mycenaceae</taxon>
        <taxon>Mycena</taxon>
    </lineage>
</organism>